<dbReference type="InterPro" id="IPR002068">
    <property type="entry name" value="A-crystallin/Hsp20_dom"/>
</dbReference>
<dbReference type="PROSITE" id="PS01031">
    <property type="entry name" value="SHSP"/>
    <property type="match status" value="1"/>
</dbReference>
<dbReference type="AlphaFoldDB" id="A0A075HA61"/>
<accession>A0A075HA61</accession>
<evidence type="ECO:0000259" key="2">
    <source>
        <dbReference type="PROSITE" id="PS01031"/>
    </source>
</evidence>
<sequence length="193" mass="22217">MTDIDEFFKRIKSNYPYFMPIFNDLFKDLDGFEEIFSEFEHEMNDDLVNMINKIESEGRHRSEPFIYGYSINIDENGKAEINEFGNIKSSSEGEENLEVSESREPLVDIIEGKNAVTVVIELPGVEKSDIKVEIKESIIFVTTINSKNYYKEIPLTSRIIANSARARYNNGILEIIINKDNKSDSENNIVVIE</sequence>
<dbReference type="EMBL" id="KF900936">
    <property type="protein sequence ID" value="AIF12075.1"/>
    <property type="molecule type" value="Genomic_DNA"/>
</dbReference>
<dbReference type="SUPFAM" id="SSF49764">
    <property type="entry name" value="HSP20-like chaperones"/>
    <property type="match status" value="1"/>
</dbReference>
<feature type="domain" description="SHSP" evidence="2">
    <location>
        <begin position="97"/>
        <end position="193"/>
    </location>
</feature>
<gene>
    <name evidence="3" type="primary">HSP20</name>
</gene>
<dbReference type="CDD" id="cd06464">
    <property type="entry name" value="ACD_sHsps-like"/>
    <property type="match status" value="1"/>
</dbReference>
<reference evidence="3" key="1">
    <citation type="journal article" date="2014" name="Genome Biol. Evol.">
        <title>Pangenome evidence for extensive interdomain horizontal transfer affecting lineage core and shell genes in uncultured planktonic thaumarchaeota and euryarchaeota.</title>
        <authorList>
            <person name="Deschamps P."/>
            <person name="Zivanovic Y."/>
            <person name="Moreira D."/>
            <person name="Rodriguez-Valera F."/>
            <person name="Lopez-Garcia P."/>
        </authorList>
    </citation>
    <scope>NUCLEOTIDE SEQUENCE</scope>
</reference>
<organism evidence="3">
    <name type="scientific">uncultured marine thaumarchaeote KM3_54_F04</name>
    <dbReference type="NCBI Taxonomy" id="1456191"/>
    <lineage>
        <taxon>Archaea</taxon>
        <taxon>Nitrososphaerota</taxon>
        <taxon>environmental samples</taxon>
    </lineage>
</organism>
<dbReference type="Gene3D" id="2.60.40.790">
    <property type="match status" value="1"/>
</dbReference>
<evidence type="ECO:0000256" key="1">
    <source>
        <dbReference type="PROSITE-ProRule" id="PRU00285"/>
    </source>
</evidence>
<proteinExistence type="inferred from homology"/>
<comment type="similarity">
    <text evidence="1">Belongs to the small heat shock protein (HSP20) family.</text>
</comment>
<keyword evidence="3" id="KW-0346">Stress response</keyword>
<dbReference type="NCBIfam" id="NF041800">
    <property type="entry name" value="Hsp20"/>
    <property type="match status" value="1"/>
</dbReference>
<name>A0A075HA61_9ARCH</name>
<evidence type="ECO:0000313" key="3">
    <source>
        <dbReference type="EMBL" id="AIF12075.1"/>
    </source>
</evidence>
<protein>
    <submittedName>
        <fullName evidence="3">Heat shock protein (HSP20)</fullName>
    </submittedName>
</protein>
<dbReference type="InterPro" id="IPR008978">
    <property type="entry name" value="HSP20-like_chaperone"/>
</dbReference>